<accession>A0A6G1ELK3</accession>
<dbReference type="Proteomes" id="UP000479710">
    <property type="component" value="Unassembled WGS sequence"/>
</dbReference>
<protein>
    <submittedName>
        <fullName evidence="2">Uncharacterized protein</fullName>
    </submittedName>
</protein>
<feature type="region of interest" description="Disordered" evidence="1">
    <location>
        <begin position="50"/>
        <end position="71"/>
    </location>
</feature>
<keyword evidence="3" id="KW-1185">Reference proteome</keyword>
<proteinExistence type="predicted"/>
<evidence type="ECO:0000256" key="1">
    <source>
        <dbReference type="SAM" id="MobiDB-lite"/>
    </source>
</evidence>
<evidence type="ECO:0000313" key="2">
    <source>
        <dbReference type="EMBL" id="KAF0925649.1"/>
    </source>
</evidence>
<dbReference type="EMBL" id="SPHZ02000003">
    <property type="protein sequence ID" value="KAF0925649.1"/>
    <property type="molecule type" value="Genomic_DNA"/>
</dbReference>
<dbReference type="AlphaFoldDB" id="A0A6G1ELK3"/>
<name>A0A6G1ELK3_9ORYZ</name>
<gene>
    <name evidence="2" type="ORF">E2562_017224</name>
</gene>
<organism evidence="2 3">
    <name type="scientific">Oryza meyeriana var. granulata</name>
    <dbReference type="NCBI Taxonomy" id="110450"/>
    <lineage>
        <taxon>Eukaryota</taxon>
        <taxon>Viridiplantae</taxon>
        <taxon>Streptophyta</taxon>
        <taxon>Embryophyta</taxon>
        <taxon>Tracheophyta</taxon>
        <taxon>Spermatophyta</taxon>
        <taxon>Magnoliopsida</taxon>
        <taxon>Liliopsida</taxon>
        <taxon>Poales</taxon>
        <taxon>Poaceae</taxon>
        <taxon>BOP clade</taxon>
        <taxon>Oryzoideae</taxon>
        <taxon>Oryzeae</taxon>
        <taxon>Oryzinae</taxon>
        <taxon>Oryza</taxon>
        <taxon>Oryza meyeriana</taxon>
    </lineage>
</organism>
<comment type="caution">
    <text evidence="2">The sequence shown here is derived from an EMBL/GenBank/DDBJ whole genome shotgun (WGS) entry which is preliminary data.</text>
</comment>
<evidence type="ECO:0000313" key="3">
    <source>
        <dbReference type="Proteomes" id="UP000479710"/>
    </source>
</evidence>
<reference evidence="2 3" key="1">
    <citation type="submission" date="2019-11" db="EMBL/GenBank/DDBJ databases">
        <title>Whole genome sequence of Oryza granulata.</title>
        <authorList>
            <person name="Li W."/>
        </authorList>
    </citation>
    <scope>NUCLEOTIDE SEQUENCE [LARGE SCALE GENOMIC DNA]</scope>
    <source>
        <strain evidence="3">cv. Menghai</strain>
        <tissue evidence="2">Leaf</tissue>
    </source>
</reference>
<sequence>MTGTPILRSSSAAVLPPCRSLRELRGHSFQARAPRRPPEFAGWAALELTGGHRSPPKLTASPIPSDRAAPELTSCHKGSAAFDRGQLTVSRL</sequence>